<dbReference type="RefSeq" id="XP_020073479.1">
    <property type="nucleotide sequence ID" value="XM_020214171.1"/>
</dbReference>
<evidence type="ECO:0000313" key="3">
    <source>
        <dbReference type="Proteomes" id="UP000094389"/>
    </source>
</evidence>
<organism evidence="2 3">
    <name type="scientific">Cyberlindnera jadinii (strain ATCC 18201 / CBS 1600 / BCRC 20928 / JCM 3617 / NBRC 0987 / NRRL Y-1542)</name>
    <name type="common">Torula yeast</name>
    <name type="synonym">Candida utilis</name>
    <dbReference type="NCBI Taxonomy" id="983966"/>
    <lineage>
        <taxon>Eukaryota</taxon>
        <taxon>Fungi</taxon>
        <taxon>Dikarya</taxon>
        <taxon>Ascomycota</taxon>
        <taxon>Saccharomycotina</taxon>
        <taxon>Saccharomycetes</taxon>
        <taxon>Phaffomycetales</taxon>
        <taxon>Phaffomycetaceae</taxon>
        <taxon>Cyberlindnera</taxon>
    </lineage>
</organism>
<feature type="compositionally biased region" description="Acidic residues" evidence="1">
    <location>
        <begin position="585"/>
        <end position="601"/>
    </location>
</feature>
<reference evidence="2 3" key="1">
    <citation type="journal article" date="2016" name="Proc. Natl. Acad. Sci. U.S.A.">
        <title>Comparative genomics of biotechnologically important yeasts.</title>
        <authorList>
            <person name="Riley R."/>
            <person name="Haridas S."/>
            <person name="Wolfe K.H."/>
            <person name="Lopes M.R."/>
            <person name="Hittinger C.T."/>
            <person name="Goeker M."/>
            <person name="Salamov A.A."/>
            <person name="Wisecaver J.H."/>
            <person name="Long T.M."/>
            <person name="Calvey C.H."/>
            <person name="Aerts A.L."/>
            <person name="Barry K.W."/>
            <person name="Choi C."/>
            <person name="Clum A."/>
            <person name="Coughlan A.Y."/>
            <person name="Deshpande S."/>
            <person name="Douglass A.P."/>
            <person name="Hanson S.J."/>
            <person name="Klenk H.-P."/>
            <person name="LaButti K.M."/>
            <person name="Lapidus A."/>
            <person name="Lindquist E.A."/>
            <person name="Lipzen A.M."/>
            <person name="Meier-Kolthoff J.P."/>
            <person name="Ohm R.A."/>
            <person name="Otillar R.P."/>
            <person name="Pangilinan J.L."/>
            <person name="Peng Y."/>
            <person name="Rokas A."/>
            <person name="Rosa C.A."/>
            <person name="Scheuner C."/>
            <person name="Sibirny A.A."/>
            <person name="Slot J.C."/>
            <person name="Stielow J.B."/>
            <person name="Sun H."/>
            <person name="Kurtzman C.P."/>
            <person name="Blackwell M."/>
            <person name="Grigoriev I.V."/>
            <person name="Jeffries T.W."/>
        </authorList>
    </citation>
    <scope>NUCLEOTIDE SEQUENCE [LARGE SCALE GENOMIC DNA]</scope>
    <source>
        <strain evidence="3">ATCC 18201 / CBS 1600 / BCRC 20928 / JCM 3617 / NBRC 0987 / NRRL Y-1542</strain>
    </source>
</reference>
<keyword evidence="3" id="KW-1185">Reference proteome</keyword>
<dbReference type="OrthoDB" id="3981219at2759"/>
<sequence>MILTRLQQKQQFYTCFARGYNDAYLCEGCSFVASCVEDEPSDMFDADCGCTCCWYQYLFNYCFKNLCTDMDEYVRIKTYLDEVCEAAPLKEKLQPYIESYENFSPTDRITMFYSDEGALYRSLEADEKEALFGYISDIFDFDTLSFAPEALKKRSLDYNHGRSKRQKILKGEKLIIWGNQDERINFASLNPEEFEDVEETDFKSKYDVSVEEMSHELFGMKKRSGEFNTRDLKSIITTAVSAFLTGKKPVTSDLIQEVHLYSRGDINVLLSLLKDCIPGEKLTVFTDILSKAAHNFELPVIPETDLMTQVDLEPMGLELTEFFDTNDLPYLRFEACRIGLSWKKISDYPECNIAGSTKCGCMSILIEEKCFEEYLKDQGAPISQVQEYFQNRIQHFCGSHENGENQGTFPHHLLDDEEQIAWAFSLLNHLKTVASKLRISEDLDEFEAQYLFDSSVNQLSSSDHANAAVTIDKCELSQKDLIDYMLPQMDDCDIRGLYKCKNKNKKTTCIGTAVDKNQCNNACCLEIEMARCAESFCDTKWPVIHFMRAANLICFEYADKSFMNGQLPFPSIGLPNEESTVRDECPEDSNNDDDADDDDNDDHFNDDSKEKDEDNYNDIDDCIEPECDEHHFLDGFDDETNDENSKTELTWSSINNILKRATDSEDDYYDVKSRVGEPVCEIEPFDPGFDNTSCDKKQVKTCIKDGIQMLKDDPRHFCPYCQNDNAYDECRCACCFGKYFSKVCYDPNCEDVSERLRYKRYVREICKVRPVKVKE</sequence>
<proteinExistence type="predicted"/>
<accession>A0A1E4SA95</accession>
<dbReference type="EMBL" id="KV453925">
    <property type="protein sequence ID" value="ODV76440.1"/>
    <property type="molecule type" value="Genomic_DNA"/>
</dbReference>
<evidence type="ECO:0000313" key="2">
    <source>
        <dbReference type="EMBL" id="ODV76440.1"/>
    </source>
</evidence>
<protein>
    <submittedName>
        <fullName evidence="2">Uncharacterized protein</fullName>
    </submittedName>
</protein>
<dbReference type="Proteomes" id="UP000094389">
    <property type="component" value="Unassembled WGS sequence"/>
</dbReference>
<evidence type="ECO:0000256" key="1">
    <source>
        <dbReference type="SAM" id="MobiDB-lite"/>
    </source>
</evidence>
<gene>
    <name evidence="2" type="ORF">CYBJADRAFT_165722</name>
</gene>
<feature type="region of interest" description="Disordered" evidence="1">
    <location>
        <begin position="573"/>
        <end position="618"/>
    </location>
</feature>
<feature type="compositionally biased region" description="Basic and acidic residues" evidence="1">
    <location>
        <begin position="602"/>
        <end position="614"/>
    </location>
</feature>
<name>A0A1E4SA95_CYBJN</name>
<dbReference type="GeneID" id="30988567"/>
<dbReference type="AlphaFoldDB" id="A0A1E4SA95"/>